<feature type="non-terminal residue" evidence="3">
    <location>
        <position position="1"/>
    </location>
</feature>
<dbReference type="SMART" id="SM00422">
    <property type="entry name" value="HTH_MERR"/>
    <property type="match status" value="1"/>
</dbReference>
<dbReference type="PROSITE" id="PS50937">
    <property type="entry name" value="HTH_MERR_2"/>
    <property type="match status" value="1"/>
</dbReference>
<protein>
    <submittedName>
        <fullName evidence="3">MerR family transcriptional regulator</fullName>
    </submittedName>
</protein>
<sequence>LRISHLSARTGVSIPSIKFYLREGLLDAGERTSRTQAEYGERHVDRLRVIKALSEVPGLSINRIRDILALIDNPGEDLLGALGSASKQLPPYADDNVSLQDSANEVLTRLSGSADREIDALGQLGHALQTAQAANLPVSDERLEVYREHLGAIAAYEIATMPTEPSDALTYAVIGTVLYEPLLLALRRIALQEEATAALSGPGNAK</sequence>
<evidence type="ECO:0000256" key="1">
    <source>
        <dbReference type="ARBA" id="ARBA00023125"/>
    </source>
</evidence>
<dbReference type="EMBL" id="FXEG02000005">
    <property type="protein sequence ID" value="SOX55770.1"/>
    <property type="molecule type" value="Genomic_DNA"/>
</dbReference>
<comment type="caution">
    <text evidence="3">The sequence shown here is derived from an EMBL/GenBank/DDBJ whole genome shotgun (WGS) entry which is preliminary data.</text>
</comment>
<dbReference type="AlphaFoldDB" id="A0A2K4YG54"/>
<dbReference type="PANTHER" id="PTHR30204:SF98">
    <property type="entry name" value="HTH-TYPE TRANSCRIPTIONAL REGULATOR ADHR"/>
    <property type="match status" value="1"/>
</dbReference>
<dbReference type="Pfam" id="PF13411">
    <property type="entry name" value="MerR_1"/>
    <property type="match status" value="1"/>
</dbReference>
<keyword evidence="4" id="KW-1185">Reference proteome</keyword>
<dbReference type="PRINTS" id="PR00040">
    <property type="entry name" value="HTHMERR"/>
</dbReference>
<dbReference type="GO" id="GO:0003700">
    <property type="term" value="F:DNA-binding transcription factor activity"/>
    <property type="evidence" value="ECO:0007669"/>
    <property type="project" value="InterPro"/>
</dbReference>
<proteinExistence type="predicted"/>
<accession>A0A2K4YG54</accession>
<evidence type="ECO:0000259" key="2">
    <source>
        <dbReference type="PROSITE" id="PS50937"/>
    </source>
</evidence>
<feature type="domain" description="HTH merR-type" evidence="2">
    <location>
        <begin position="1"/>
        <end position="70"/>
    </location>
</feature>
<gene>
    <name evidence="3" type="ORF">MAAFP003_4464</name>
</gene>
<dbReference type="Proteomes" id="UP000236318">
    <property type="component" value="Unassembled WGS sequence"/>
</dbReference>
<reference evidence="3" key="1">
    <citation type="submission" date="2018-01" db="EMBL/GenBank/DDBJ databases">
        <authorList>
            <consortium name="Urmite Genomes"/>
        </authorList>
    </citation>
    <scope>NUCLEOTIDE SEQUENCE [LARGE SCALE GENOMIC DNA]</scope>
    <source>
        <strain evidence="3">AFP003</strain>
    </source>
</reference>
<evidence type="ECO:0000313" key="3">
    <source>
        <dbReference type="EMBL" id="SOX55770.1"/>
    </source>
</evidence>
<dbReference type="InterPro" id="IPR000551">
    <property type="entry name" value="MerR-type_HTH_dom"/>
</dbReference>
<dbReference type="Gene3D" id="1.10.1660.10">
    <property type="match status" value="1"/>
</dbReference>
<evidence type="ECO:0000313" key="4">
    <source>
        <dbReference type="Proteomes" id="UP000236318"/>
    </source>
</evidence>
<dbReference type="PANTHER" id="PTHR30204">
    <property type="entry name" value="REDOX-CYCLING DRUG-SENSING TRANSCRIPTIONAL ACTIVATOR SOXR"/>
    <property type="match status" value="1"/>
</dbReference>
<dbReference type="SUPFAM" id="SSF46955">
    <property type="entry name" value="Putative DNA-binding domain"/>
    <property type="match status" value="1"/>
</dbReference>
<dbReference type="InterPro" id="IPR009061">
    <property type="entry name" value="DNA-bd_dom_put_sf"/>
</dbReference>
<organism evidence="3 4">
    <name type="scientific">Mycobacterium ahvazicum</name>
    <dbReference type="NCBI Taxonomy" id="1964395"/>
    <lineage>
        <taxon>Bacteria</taxon>
        <taxon>Bacillati</taxon>
        <taxon>Actinomycetota</taxon>
        <taxon>Actinomycetes</taxon>
        <taxon>Mycobacteriales</taxon>
        <taxon>Mycobacteriaceae</taxon>
        <taxon>Mycobacterium</taxon>
        <taxon>Mycobacterium simiae complex</taxon>
    </lineage>
</organism>
<dbReference type="InterPro" id="IPR047057">
    <property type="entry name" value="MerR_fam"/>
</dbReference>
<keyword evidence="1" id="KW-0238">DNA-binding</keyword>
<dbReference type="GO" id="GO:0003677">
    <property type="term" value="F:DNA binding"/>
    <property type="evidence" value="ECO:0007669"/>
    <property type="project" value="UniProtKB-KW"/>
</dbReference>
<name>A0A2K4YG54_9MYCO</name>